<proteinExistence type="predicted"/>
<dbReference type="AlphaFoldDB" id="A0A6N2MV44"/>
<accession>A0A6N2MV44</accession>
<name>A0A6N2MV44_SALVM</name>
<evidence type="ECO:0000313" key="1">
    <source>
        <dbReference type="EMBL" id="VFU57529.1"/>
    </source>
</evidence>
<protein>
    <submittedName>
        <fullName evidence="1">Uncharacterized protein</fullName>
    </submittedName>
</protein>
<organism evidence="1">
    <name type="scientific">Salix viminalis</name>
    <name type="common">Common osier</name>
    <name type="synonym">Basket willow</name>
    <dbReference type="NCBI Taxonomy" id="40686"/>
    <lineage>
        <taxon>Eukaryota</taxon>
        <taxon>Viridiplantae</taxon>
        <taxon>Streptophyta</taxon>
        <taxon>Embryophyta</taxon>
        <taxon>Tracheophyta</taxon>
        <taxon>Spermatophyta</taxon>
        <taxon>Magnoliopsida</taxon>
        <taxon>eudicotyledons</taxon>
        <taxon>Gunneridae</taxon>
        <taxon>Pentapetalae</taxon>
        <taxon>rosids</taxon>
        <taxon>fabids</taxon>
        <taxon>Malpighiales</taxon>
        <taxon>Salicaceae</taxon>
        <taxon>Saliceae</taxon>
        <taxon>Salix</taxon>
    </lineage>
</organism>
<dbReference type="EMBL" id="CAADRP010001952">
    <property type="protein sequence ID" value="VFU57529.1"/>
    <property type="molecule type" value="Genomic_DNA"/>
</dbReference>
<sequence length="75" mass="8300">MLLSFTTQSMCLDSSLDHPLVFLSKSCGDTVDDLFLGEAAALWIVIDVGNIMQRVLALVPLFVSKSYVMIKDKFT</sequence>
<gene>
    <name evidence="1" type="ORF">SVIM_LOCUS416011</name>
</gene>
<reference evidence="1" key="1">
    <citation type="submission" date="2019-03" db="EMBL/GenBank/DDBJ databases">
        <authorList>
            <person name="Mank J."/>
            <person name="Almeida P."/>
        </authorList>
    </citation>
    <scope>NUCLEOTIDE SEQUENCE</scope>
    <source>
        <strain evidence="1">78183</strain>
    </source>
</reference>